<reference evidence="1 2" key="1">
    <citation type="journal article" date="2016" name="Nat. Commun.">
        <title>Thousands of microbial genomes shed light on interconnected biogeochemical processes in an aquifer system.</title>
        <authorList>
            <person name="Anantharaman K."/>
            <person name="Brown C.T."/>
            <person name="Hug L.A."/>
            <person name="Sharon I."/>
            <person name="Castelle C.J."/>
            <person name="Probst A.J."/>
            <person name="Thomas B.C."/>
            <person name="Singh A."/>
            <person name="Wilkins M.J."/>
            <person name="Karaoz U."/>
            <person name="Brodie E.L."/>
            <person name="Williams K.H."/>
            <person name="Hubbard S.S."/>
            <person name="Banfield J.F."/>
        </authorList>
    </citation>
    <scope>NUCLEOTIDE SEQUENCE [LARGE SCALE GENOMIC DNA]</scope>
</reference>
<accession>A0A1F5ECS1</accession>
<gene>
    <name evidence="1" type="ORF">A2215_01035</name>
</gene>
<protein>
    <submittedName>
        <fullName evidence="1">Uncharacterized protein</fullName>
    </submittedName>
</protein>
<dbReference type="EMBL" id="MEZY01000014">
    <property type="protein sequence ID" value="OGD65257.1"/>
    <property type="molecule type" value="Genomic_DNA"/>
</dbReference>
<proteinExistence type="predicted"/>
<sequence>MVQGEHFIDTEASRERVPNWSFELHRVEKTGLCADYYNAWTGVGFDVGEGKLGPFMKTLPRYEEYLRDNMGTQDTAIAERIIQESDPEKVREIDGLVDEFNADLARMIKEQDIETAGKFFKRADKLIRGMLEAIS</sequence>
<name>A0A1F5ECS1_9BACT</name>
<evidence type="ECO:0000313" key="1">
    <source>
        <dbReference type="EMBL" id="OGD65257.1"/>
    </source>
</evidence>
<comment type="caution">
    <text evidence="1">The sequence shown here is derived from an EMBL/GenBank/DDBJ whole genome shotgun (WGS) entry which is preliminary data.</text>
</comment>
<evidence type="ECO:0000313" key="2">
    <source>
        <dbReference type="Proteomes" id="UP000178583"/>
    </source>
</evidence>
<organism evidence="1 2">
    <name type="scientific">Candidatus Berkelbacteria bacterium RIFOXYA2_FULL_43_10</name>
    <dbReference type="NCBI Taxonomy" id="1797472"/>
    <lineage>
        <taxon>Bacteria</taxon>
        <taxon>Candidatus Berkelbacteria</taxon>
    </lineage>
</organism>
<dbReference type="Proteomes" id="UP000178583">
    <property type="component" value="Unassembled WGS sequence"/>
</dbReference>
<dbReference type="AlphaFoldDB" id="A0A1F5ECS1"/>